<organism evidence="12 13">
    <name type="scientific">Caenorhabditis bovis</name>
    <dbReference type="NCBI Taxonomy" id="2654633"/>
    <lineage>
        <taxon>Eukaryota</taxon>
        <taxon>Metazoa</taxon>
        <taxon>Ecdysozoa</taxon>
        <taxon>Nematoda</taxon>
        <taxon>Chromadorea</taxon>
        <taxon>Rhabditida</taxon>
        <taxon>Rhabditina</taxon>
        <taxon>Rhabditomorpha</taxon>
        <taxon>Rhabditoidea</taxon>
        <taxon>Rhabditidae</taxon>
        <taxon>Peloderinae</taxon>
        <taxon>Caenorhabditis</taxon>
    </lineage>
</organism>
<feature type="compositionally biased region" description="Basic and acidic residues" evidence="11">
    <location>
        <begin position="11"/>
        <end position="21"/>
    </location>
</feature>
<dbReference type="GO" id="GO:0005789">
    <property type="term" value="C:endoplasmic reticulum membrane"/>
    <property type="evidence" value="ECO:0007669"/>
    <property type="project" value="UniProtKB-SubCell"/>
</dbReference>
<feature type="transmembrane region" description="Helical" evidence="10">
    <location>
        <begin position="352"/>
        <end position="372"/>
    </location>
</feature>
<feature type="region of interest" description="Disordered" evidence="11">
    <location>
        <begin position="1"/>
        <end position="21"/>
    </location>
</feature>
<dbReference type="EMBL" id="CADEPM010000012">
    <property type="protein sequence ID" value="CAB3410954.1"/>
    <property type="molecule type" value="Genomic_DNA"/>
</dbReference>
<feature type="transmembrane region" description="Helical" evidence="10">
    <location>
        <begin position="247"/>
        <end position="263"/>
    </location>
</feature>
<keyword evidence="4 10" id="KW-0328">Glycosyltransferase</keyword>
<gene>
    <name evidence="12" type="ORF">CBOVIS_LOCUS12397</name>
</gene>
<evidence type="ECO:0000256" key="5">
    <source>
        <dbReference type="ARBA" id="ARBA00022679"/>
    </source>
</evidence>
<feature type="transmembrane region" description="Helical" evidence="10">
    <location>
        <begin position="134"/>
        <end position="157"/>
    </location>
</feature>
<keyword evidence="13" id="KW-1185">Reference proteome</keyword>
<dbReference type="OrthoDB" id="497541at2759"/>
<proteinExistence type="inferred from homology"/>
<evidence type="ECO:0000256" key="8">
    <source>
        <dbReference type="ARBA" id="ARBA00022989"/>
    </source>
</evidence>
<feature type="transmembrane region" description="Helical" evidence="10">
    <location>
        <begin position="169"/>
        <end position="188"/>
    </location>
</feature>
<dbReference type="EC" id="2.4.1.-" evidence="10"/>
<feature type="transmembrane region" description="Helical" evidence="10">
    <location>
        <begin position="110"/>
        <end position="128"/>
    </location>
</feature>
<evidence type="ECO:0000256" key="10">
    <source>
        <dbReference type="RuleBase" id="RU363075"/>
    </source>
</evidence>
<evidence type="ECO:0000313" key="13">
    <source>
        <dbReference type="Proteomes" id="UP000494206"/>
    </source>
</evidence>
<evidence type="ECO:0000256" key="4">
    <source>
        <dbReference type="ARBA" id="ARBA00022676"/>
    </source>
</evidence>
<evidence type="ECO:0000256" key="11">
    <source>
        <dbReference type="SAM" id="MobiDB-lite"/>
    </source>
</evidence>
<feature type="transmembrane region" description="Helical" evidence="10">
    <location>
        <begin position="384"/>
        <end position="404"/>
    </location>
</feature>
<comment type="pathway">
    <text evidence="2">Protein modification; protein glycosylation.</text>
</comment>
<evidence type="ECO:0000256" key="3">
    <source>
        <dbReference type="ARBA" id="ARBA00007063"/>
    </source>
</evidence>
<dbReference type="GO" id="GO:0006487">
    <property type="term" value="P:protein N-linked glycosylation"/>
    <property type="evidence" value="ECO:0007669"/>
    <property type="project" value="TreeGrafter"/>
</dbReference>
<keyword evidence="6 10" id="KW-0812">Transmembrane</keyword>
<sequence length="612" mass="71803">MPPRKRFSMMKRADRMPKTEEEVPIATKKKEKSKHVDVKMYVDAAVDTDEIPEVGAAVRFVISMRFFSAVWGIIGDCDEVYNYWEPLHMFMYGKGFQTWEYSPVYAIRSYFYILIHYLAAYPIFSIFAEYKMLLFYAIRSLLGIFCLCGELYLYRAIGRKINNNSAQNFFILSTFSAGMFVAGTSFLPSSFAMTLNFYFIGAYLNEQWFIAILCTVLSAFVGWPFAAVLGLPIVVDFFLIRRQYISFIFKSIACATVVGYAMLTVDSHYFGKYVFAPLNIMIYNVLSGPGPELYGIEPMSYYFKNLMLNMNVAYVFAVLSLPLSMYTYMLFIPLKGQPMRFGIPHNFDYWRRYAPFFLIFFTALTWTAIFFTQPHKEERFIFPIYPHILFCAAVGLDAAARLIFKFFENYDFYFFFFIIGYIALNASRAFALSKHYGAHIDIYRALPETIMADESNFKIMHDPVRICLGKEWHRFPSNFFIPNEVYDVKGKPRGVEVQFIRSEFRGILPKHYYNGSTTVEITMHVPDAMNDRNREEPSRYVDLESCDFLIDVDMPGTPYEPNFREMPQWKAMHELPFLVNRESHPIFRAFNIPYIGDRFTYWTNYTIYRRIY</sequence>
<comment type="subcellular location">
    <subcellularLocation>
        <location evidence="1 10">Endoplasmic reticulum membrane</location>
        <topology evidence="1 10">Multi-pass membrane protein</topology>
    </subcellularLocation>
</comment>
<dbReference type="AlphaFoldDB" id="A0A8S1FDH6"/>
<evidence type="ECO:0000256" key="2">
    <source>
        <dbReference type="ARBA" id="ARBA00004922"/>
    </source>
</evidence>
<evidence type="ECO:0000313" key="12">
    <source>
        <dbReference type="EMBL" id="CAB3410954.1"/>
    </source>
</evidence>
<feature type="transmembrane region" description="Helical" evidence="10">
    <location>
        <begin position="306"/>
        <end position="332"/>
    </location>
</feature>
<dbReference type="InterPro" id="IPR005599">
    <property type="entry name" value="GPI_mannosylTrfase"/>
</dbReference>
<evidence type="ECO:0000256" key="9">
    <source>
        <dbReference type="ARBA" id="ARBA00023136"/>
    </source>
</evidence>
<dbReference type="PANTHER" id="PTHR22760">
    <property type="entry name" value="GLYCOSYLTRANSFERASE"/>
    <property type="match status" value="1"/>
</dbReference>
<accession>A0A8S1FDH6</accession>
<keyword evidence="7 10" id="KW-0256">Endoplasmic reticulum</keyword>
<protein>
    <recommendedName>
        <fullName evidence="10">Mannosyltransferase</fullName>
        <ecNumber evidence="10">2.4.1.-</ecNumber>
    </recommendedName>
</protein>
<dbReference type="Proteomes" id="UP000494206">
    <property type="component" value="Unassembled WGS sequence"/>
</dbReference>
<dbReference type="PANTHER" id="PTHR22760:SF2">
    <property type="entry name" value="ALPHA-1,2-MANNOSYLTRANSFERASE ALG9"/>
    <property type="match status" value="1"/>
</dbReference>
<comment type="similarity">
    <text evidence="3 10">Belongs to the glycosyltransferase 22 family.</text>
</comment>
<evidence type="ECO:0000256" key="6">
    <source>
        <dbReference type="ARBA" id="ARBA00022692"/>
    </source>
</evidence>
<keyword evidence="9 10" id="KW-0472">Membrane</keyword>
<dbReference type="Pfam" id="PF03901">
    <property type="entry name" value="Glyco_transf_22"/>
    <property type="match status" value="1"/>
</dbReference>
<comment type="caution">
    <text evidence="12">The sequence shown here is derived from an EMBL/GenBank/DDBJ whole genome shotgun (WGS) entry which is preliminary data.</text>
</comment>
<feature type="transmembrane region" description="Helical" evidence="10">
    <location>
        <begin position="208"/>
        <end position="235"/>
    </location>
</feature>
<reference evidence="12 13" key="1">
    <citation type="submission" date="2020-04" db="EMBL/GenBank/DDBJ databases">
        <authorList>
            <person name="Laetsch R D."/>
            <person name="Stevens L."/>
            <person name="Kumar S."/>
            <person name="Blaxter L. M."/>
        </authorList>
    </citation>
    <scope>NUCLEOTIDE SEQUENCE [LARGE SCALE GENOMIC DNA]</scope>
</reference>
<evidence type="ECO:0000256" key="1">
    <source>
        <dbReference type="ARBA" id="ARBA00004477"/>
    </source>
</evidence>
<keyword evidence="8 10" id="KW-1133">Transmembrane helix</keyword>
<evidence type="ECO:0000256" key="7">
    <source>
        <dbReference type="ARBA" id="ARBA00022824"/>
    </source>
</evidence>
<feature type="transmembrane region" description="Helical" evidence="10">
    <location>
        <begin position="410"/>
        <end position="431"/>
    </location>
</feature>
<keyword evidence="5" id="KW-0808">Transferase</keyword>
<name>A0A8S1FDH6_9PELO</name>
<dbReference type="GO" id="GO:0000026">
    <property type="term" value="F:alpha-1,2-mannosyltransferase activity"/>
    <property type="evidence" value="ECO:0007669"/>
    <property type="project" value="TreeGrafter"/>
</dbReference>